<accession>A9PJ74</accession>
<sequence length="51" mass="5949">MQISRSFNSSKHKIFPGVNWLCLSKICDYWQWRGLHICALNVHGDSLEESL</sequence>
<reference evidence="1" key="1">
    <citation type="journal article" date="2008" name="BMC Genomics">
        <title>Analysis of 4,664 high-quality sequence-finished poplar full-length cDNA clones and their utility for the discovery of genes responding to insect feeding.</title>
        <authorList>
            <person name="Ralph S.G."/>
            <person name="Chun H.J."/>
            <person name="Cooper D."/>
            <person name="Kirkpatrick R."/>
            <person name="Kolosova N."/>
            <person name="Gunter L."/>
            <person name="Tuskan G.A."/>
            <person name="Douglas C.J."/>
            <person name="Holt R.A."/>
            <person name="Jones S.J."/>
            <person name="Marra M.A."/>
            <person name="Bohlmann J."/>
        </authorList>
    </citation>
    <scope>NUCLEOTIDE SEQUENCE</scope>
    <source>
        <tissue evidence="1">Sapling trees one metre in height and grown under greenhouse conditions were exposed to continuous feeding by Malacosoma disstria Hubner</tissue>
    </source>
</reference>
<protein>
    <submittedName>
        <fullName evidence="1">Uncharacterized protein</fullName>
    </submittedName>
</protein>
<evidence type="ECO:0000313" key="1">
    <source>
        <dbReference type="EMBL" id="ABK96427.1"/>
    </source>
</evidence>
<name>A9PJ74_9ROSI</name>
<dbReference type="EMBL" id="EF148457">
    <property type="protein sequence ID" value="ABK96427.1"/>
    <property type="molecule type" value="mRNA"/>
</dbReference>
<organism evidence="1">
    <name type="scientific">Populus trichocarpa x Populus deltoides</name>
    <dbReference type="NCBI Taxonomy" id="3695"/>
    <lineage>
        <taxon>Eukaryota</taxon>
        <taxon>Viridiplantae</taxon>
        <taxon>Streptophyta</taxon>
        <taxon>Embryophyta</taxon>
        <taxon>Tracheophyta</taxon>
        <taxon>Spermatophyta</taxon>
        <taxon>Magnoliopsida</taxon>
        <taxon>eudicotyledons</taxon>
        <taxon>Gunneridae</taxon>
        <taxon>Pentapetalae</taxon>
        <taxon>rosids</taxon>
        <taxon>fabids</taxon>
        <taxon>Malpighiales</taxon>
        <taxon>Salicaceae</taxon>
        <taxon>Saliceae</taxon>
        <taxon>Populus</taxon>
    </lineage>
</organism>
<dbReference type="AlphaFoldDB" id="A9PJ74"/>
<proteinExistence type="evidence at transcript level"/>